<dbReference type="InterPro" id="IPR006993">
    <property type="entry name" value="Glut_rich_SH3-bd"/>
</dbReference>
<dbReference type="Gene3D" id="3.40.30.10">
    <property type="entry name" value="Glutaredoxin"/>
    <property type="match status" value="1"/>
</dbReference>
<dbReference type="AlphaFoldDB" id="A0A0D2VZD2"/>
<keyword evidence="2" id="KW-1185">Reference proteome</keyword>
<dbReference type="CDD" id="cd02066">
    <property type="entry name" value="GRX_family"/>
    <property type="match status" value="1"/>
</dbReference>
<proteinExistence type="predicted"/>
<dbReference type="Pfam" id="PF04908">
    <property type="entry name" value="SH3BGR"/>
    <property type="match status" value="1"/>
</dbReference>
<dbReference type="InParanoid" id="A0A0D2VZD2"/>
<accession>A0A0D2VZD2</accession>
<dbReference type="Proteomes" id="UP000008743">
    <property type="component" value="Unassembled WGS sequence"/>
</dbReference>
<evidence type="ECO:0000313" key="2">
    <source>
        <dbReference type="Proteomes" id="UP000008743"/>
    </source>
</evidence>
<dbReference type="SUPFAM" id="SSF52833">
    <property type="entry name" value="Thioredoxin-like"/>
    <property type="match status" value="1"/>
</dbReference>
<dbReference type="EMBL" id="KE346373">
    <property type="protein sequence ID" value="KJE97192.1"/>
    <property type="molecule type" value="Genomic_DNA"/>
</dbReference>
<sequence length="104" mass="11634">MSDIVVYYSEVSGNQQVSLPPPPPLPSAALRVKKNTQSLFFMFDGKKIAYKKVDVSIDDAGKNYMQSKSHKRDLPQVFVNGEFKGVYDDVVEANESGELEKFLS</sequence>
<protein>
    <submittedName>
        <fullName evidence="1">Uncharacterized protein</fullName>
    </submittedName>
</protein>
<dbReference type="PROSITE" id="PS51354">
    <property type="entry name" value="GLUTAREDOXIN_2"/>
    <property type="match status" value="1"/>
</dbReference>
<dbReference type="OrthoDB" id="9932926at2759"/>
<reference evidence="2" key="1">
    <citation type="submission" date="2011-02" db="EMBL/GenBank/DDBJ databases">
        <title>The Genome Sequence of Capsaspora owczarzaki ATCC 30864.</title>
        <authorList>
            <person name="Russ C."/>
            <person name="Cuomo C."/>
            <person name="Burger G."/>
            <person name="Gray M.W."/>
            <person name="Holland P.W.H."/>
            <person name="King N."/>
            <person name="Lang F.B.F."/>
            <person name="Roger A.J."/>
            <person name="Ruiz-Trillo I."/>
            <person name="Young S.K."/>
            <person name="Zeng Q."/>
            <person name="Gargeya S."/>
            <person name="Alvarado L."/>
            <person name="Berlin A."/>
            <person name="Chapman S.B."/>
            <person name="Chen Z."/>
            <person name="Freedman E."/>
            <person name="Gellesch M."/>
            <person name="Goldberg J."/>
            <person name="Griggs A."/>
            <person name="Gujja S."/>
            <person name="Heilman E."/>
            <person name="Heiman D."/>
            <person name="Howarth C."/>
            <person name="Mehta T."/>
            <person name="Neiman D."/>
            <person name="Pearson M."/>
            <person name="Roberts A."/>
            <person name="Saif S."/>
            <person name="Shea T."/>
            <person name="Shenoy N."/>
            <person name="Sisk P."/>
            <person name="Stolte C."/>
            <person name="Sykes S."/>
            <person name="White J."/>
            <person name="Yandava C."/>
            <person name="Haas B."/>
            <person name="Nusbaum C."/>
            <person name="Birren B."/>
        </authorList>
    </citation>
    <scope>NUCLEOTIDE SEQUENCE</scope>
    <source>
        <strain evidence="2">ATCC 30864</strain>
    </source>
</reference>
<organism evidence="1 2">
    <name type="scientific">Capsaspora owczarzaki (strain ATCC 30864)</name>
    <dbReference type="NCBI Taxonomy" id="595528"/>
    <lineage>
        <taxon>Eukaryota</taxon>
        <taxon>Filasterea</taxon>
        <taxon>Capsaspora</taxon>
    </lineage>
</organism>
<evidence type="ECO:0000313" key="1">
    <source>
        <dbReference type="EMBL" id="KJE97192.1"/>
    </source>
</evidence>
<name>A0A0D2VZD2_CAPO3</name>
<gene>
    <name evidence="1" type="ORF">CAOG_007639</name>
</gene>
<dbReference type="PhylomeDB" id="A0A0D2VZD2"/>
<dbReference type="InterPro" id="IPR036249">
    <property type="entry name" value="Thioredoxin-like_sf"/>
</dbReference>